<dbReference type="NCBIfam" id="NF046032">
    <property type="entry name" value="TransRegSlrRBacil"/>
    <property type="match status" value="1"/>
</dbReference>
<dbReference type="Gene3D" id="1.10.260.40">
    <property type="entry name" value="lambda repressor-like DNA-binding domains"/>
    <property type="match status" value="1"/>
</dbReference>
<dbReference type="InterPro" id="IPR036281">
    <property type="entry name" value="SinR/SinI_dimer_dom_sf"/>
</dbReference>
<dbReference type="GO" id="GO:0005829">
    <property type="term" value="C:cytosol"/>
    <property type="evidence" value="ECO:0007669"/>
    <property type="project" value="TreeGrafter"/>
</dbReference>
<dbReference type="PROSITE" id="PS50943">
    <property type="entry name" value="HTH_CROC1"/>
    <property type="match status" value="1"/>
</dbReference>
<evidence type="ECO:0000256" key="1">
    <source>
        <dbReference type="ARBA" id="ARBA00023125"/>
    </source>
</evidence>
<dbReference type="CDD" id="cd00093">
    <property type="entry name" value="HTH_XRE"/>
    <property type="match status" value="1"/>
</dbReference>
<dbReference type="SMART" id="SM00530">
    <property type="entry name" value="HTH_XRE"/>
    <property type="match status" value="1"/>
</dbReference>
<keyword evidence="1" id="KW-0238">DNA-binding</keyword>
<organism evidence="4 5">
    <name type="scientific">Bacillus amyloliquefaciens (strain Y2)</name>
    <name type="common">Bacillus amyloliquefaciens subsp. plantarum (strain B9601-Y2)</name>
    <dbReference type="NCBI Taxonomy" id="1155777"/>
    <lineage>
        <taxon>Bacteria</taxon>
        <taxon>Bacillati</taxon>
        <taxon>Bacillota</taxon>
        <taxon>Bacilli</taxon>
        <taxon>Bacillales</taxon>
        <taxon>Bacillaceae</taxon>
        <taxon>Bacillus</taxon>
        <taxon>Bacillus amyloliquefaciens group</taxon>
    </lineage>
</organism>
<dbReference type="InterPro" id="IPR010982">
    <property type="entry name" value="Lambda_DNA-bd_dom_sf"/>
</dbReference>
<evidence type="ECO:0000313" key="4">
    <source>
        <dbReference type="EMBL" id="AFJ63628.1"/>
    </source>
</evidence>
<dbReference type="KEGG" id="bqy:MUS_3767"/>
<proteinExistence type="predicted"/>
<dbReference type="PROSITE" id="PS51500">
    <property type="entry name" value="SIN"/>
    <property type="match status" value="1"/>
</dbReference>
<dbReference type="GO" id="GO:0003700">
    <property type="term" value="F:DNA-binding transcription factor activity"/>
    <property type="evidence" value="ECO:0007669"/>
    <property type="project" value="TreeGrafter"/>
</dbReference>
<dbReference type="PANTHER" id="PTHR46797:SF1">
    <property type="entry name" value="METHYLPHOSPHONATE SYNTHASE"/>
    <property type="match status" value="1"/>
</dbReference>
<sequence length="165" mass="19336">MNKKMPVYRGEFSTMIGRIIRLYRRRKGYSINQLAVEAGVSKSYLSKIERGVHSNPSIQFLKKVSATLQVDLTELFDAETMLHHMGDTEDEWRIHLVQAVQSGMPKEELFTFTNKLTEKRPEPAPYRNRKLTESNIEEWKALMQEAKELGLSVQEVRSFLERKRY</sequence>
<evidence type="ECO:0000259" key="3">
    <source>
        <dbReference type="PROSITE" id="PS51500"/>
    </source>
</evidence>
<dbReference type="PATRIC" id="fig|1126211.3.peg.3584"/>
<dbReference type="InterPro" id="IPR010981">
    <property type="entry name" value="SinR/SinI_dimer_dom"/>
</dbReference>
<dbReference type="SUPFAM" id="SSF47413">
    <property type="entry name" value="lambda repressor-like DNA-binding domains"/>
    <property type="match status" value="1"/>
</dbReference>
<dbReference type="GO" id="GO:0003677">
    <property type="term" value="F:DNA binding"/>
    <property type="evidence" value="ECO:0007669"/>
    <property type="project" value="UniProtKB-KW"/>
</dbReference>
<dbReference type="EMBL" id="CP003332">
    <property type="protein sequence ID" value="AFJ63628.1"/>
    <property type="molecule type" value="Genomic_DNA"/>
</dbReference>
<dbReference type="SUPFAM" id="SSF47406">
    <property type="entry name" value="SinR repressor dimerisation domain-like"/>
    <property type="match status" value="1"/>
</dbReference>
<dbReference type="Pfam" id="PF08671">
    <property type="entry name" value="SinI"/>
    <property type="match status" value="1"/>
</dbReference>
<dbReference type="AlphaFoldDB" id="I2CAF4"/>
<accession>I2CAF4</accession>
<dbReference type="Pfam" id="PF01381">
    <property type="entry name" value="HTH_3"/>
    <property type="match status" value="1"/>
</dbReference>
<evidence type="ECO:0000259" key="2">
    <source>
        <dbReference type="PROSITE" id="PS50943"/>
    </source>
</evidence>
<dbReference type="InterPro" id="IPR050807">
    <property type="entry name" value="TransReg_Diox_bact_type"/>
</dbReference>
<dbReference type="PANTHER" id="PTHR46797">
    <property type="entry name" value="HTH-TYPE TRANSCRIPTIONAL REGULATOR"/>
    <property type="match status" value="1"/>
</dbReference>
<evidence type="ECO:0000313" key="5">
    <source>
        <dbReference type="Proteomes" id="UP000002878"/>
    </source>
</evidence>
<dbReference type="Proteomes" id="UP000002878">
    <property type="component" value="Chromosome"/>
</dbReference>
<dbReference type="HOGENOM" id="CLU_066192_17_5_9"/>
<protein>
    <submittedName>
        <fullName evidence="4">HTH-type transcriptional regulator</fullName>
    </submittedName>
</protein>
<name>I2CAF4_BACAY</name>
<feature type="domain" description="Sin" evidence="3">
    <location>
        <begin position="126"/>
        <end position="164"/>
    </location>
</feature>
<gene>
    <name evidence="4" type="primary">slr</name>
    <name evidence="4" type="ORF">MUS_3767</name>
</gene>
<feature type="domain" description="HTH cro/C1-type" evidence="2">
    <location>
        <begin position="20"/>
        <end position="75"/>
    </location>
</feature>
<dbReference type="InterPro" id="IPR001387">
    <property type="entry name" value="Cro/C1-type_HTH"/>
</dbReference>
<reference evidence="4 5" key="1">
    <citation type="journal article" date="2012" name="J. Biotechnol.">
        <title>Genome sequence of the plant growth promoting strain Bacillus amyloliquefaciens subsp. plantarum B9601-Y2 and expression of mersacidin and other secondary metabolites.</title>
        <authorList>
            <person name="He P."/>
            <person name="Hao K."/>
            <person name="Blom J."/>
            <person name="Ruckert C."/>
            <person name="Vater J."/>
            <person name="Mao Z."/>
            <person name="Wu Y."/>
            <person name="Hou M."/>
            <person name="He P."/>
            <person name="He Y."/>
            <person name="Borriss R."/>
        </authorList>
    </citation>
    <scope>NUCLEOTIDE SEQUENCE [LARGE SCALE GENOMIC DNA]</scope>
    <source>
        <strain evidence="4">Y2</strain>
    </source>
</reference>
<dbReference type="GO" id="GO:0046983">
    <property type="term" value="F:protein dimerization activity"/>
    <property type="evidence" value="ECO:0007669"/>
    <property type="project" value="InterPro"/>
</dbReference>